<dbReference type="AlphaFoldDB" id="A0A931MV36"/>
<dbReference type="InterPro" id="IPR043132">
    <property type="entry name" value="BCAT-like_C"/>
</dbReference>
<dbReference type="Pfam" id="PF01063">
    <property type="entry name" value="Aminotran_4"/>
    <property type="match status" value="1"/>
</dbReference>
<gene>
    <name evidence="2" type="primary">pabB</name>
    <name evidence="2" type="ORF">H0267_09335</name>
</gene>
<dbReference type="PANTHER" id="PTHR11236">
    <property type="entry name" value="AMINOBENZOATE/ANTHRANILATE SYNTHASE"/>
    <property type="match status" value="1"/>
</dbReference>
<dbReference type="Pfam" id="PF00425">
    <property type="entry name" value="Chorismate_bind"/>
    <property type="match status" value="1"/>
</dbReference>
<dbReference type="RefSeq" id="WP_197317047.1">
    <property type="nucleotide sequence ID" value="NZ_JADZSC010000002.1"/>
</dbReference>
<dbReference type="Gene3D" id="3.60.120.10">
    <property type="entry name" value="Anthranilate synthase"/>
    <property type="match status" value="1"/>
</dbReference>
<evidence type="ECO:0000313" key="2">
    <source>
        <dbReference type="EMBL" id="MBH0230412.1"/>
    </source>
</evidence>
<dbReference type="SUPFAM" id="SSF56752">
    <property type="entry name" value="D-aminoacid aminotransferase-like PLP-dependent enzymes"/>
    <property type="match status" value="1"/>
</dbReference>
<keyword evidence="2" id="KW-0808">Transferase</keyword>
<keyword evidence="2" id="KW-0032">Aminotransferase</keyword>
<dbReference type="InterPro" id="IPR001544">
    <property type="entry name" value="Aminotrans_IV"/>
</dbReference>
<dbReference type="GO" id="GO:0046820">
    <property type="term" value="F:4-amino-4-deoxychorismate synthase activity"/>
    <property type="evidence" value="ECO:0007669"/>
    <property type="project" value="UniProtKB-EC"/>
</dbReference>
<dbReference type="SUPFAM" id="SSF56322">
    <property type="entry name" value="ADC synthase"/>
    <property type="match status" value="1"/>
</dbReference>
<dbReference type="PRINTS" id="PR00095">
    <property type="entry name" value="ANTSNTHASEI"/>
</dbReference>
<feature type="domain" description="Chorismate-utilising enzyme C-terminal" evidence="1">
    <location>
        <begin position="113"/>
        <end position="367"/>
    </location>
</feature>
<reference evidence="2 3" key="1">
    <citation type="journal article" date="2005" name="Int. J. Syst. Evol. Microbiol.">
        <title>Halobacillus yeomjeoni sp. nov., isolated from a marine solar saltern in Korea.</title>
        <authorList>
            <person name="Yoon J.H."/>
            <person name="Kang S.J."/>
            <person name="Lee C.H."/>
            <person name="Oh H.W."/>
            <person name="Oh T.K."/>
        </authorList>
    </citation>
    <scope>NUCLEOTIDE SEQUENCE [LARGE SCALE GENOMIC DNA]</scope>
    <source>
        <strain evidence="2 3">KCTC 3957</strain>
    </source>
</reference>
<dbReference type="NCBIfam" id="TIGR00553">
    <property type="entry name" value="pabB"/>
    <property type="match status" value="1"/>
</dbReference>
<dbReference type="InterPro" id="IPR005802">
    <property type="entry name" value="ADC_synth_comp_1"/>
</dbReference>
<dbReference type="EMBL" id="JADZSC010000002">
    <property type="protein sequence ID" value="MBH0230412.1"/>
    <property type="molecule type" value="Genomic_DNA"/>
</dbReference>
<evidence type="ECO:0000259" key="1">
    <source>
        <dbReference type="Pfam" id="PF00425"/>
    </source>
</evidence>
<keyword evidence="3" id="KW-1185">Reference proteome</keyword>
<sequence length="583" mass="66496">MNPFLLFEFSDKDGNKQPKMFESPLEVLTAHTLDEVEKVFQRAEQALKEGNYVAGYVSYEAAPAFDSAFHVTPGAEWPLVWFGVFNSPISIEREDQPKKAYKVSDWKADGDYNQYQQGIHAIKEAIEKGDTYQVNYTTRLQADFSGDDYSFYRQLAENQQSSYSAYLNMGERRLLSASPELFFRIDQNTITTKPMKGTARRGRYLNEDKEQKDNLLASDKESSENLMIVDLLRNDLGKISIPGTVRVPRLFEVETYPTVHQMTSTVQGKLPEGTTMLEVFRALFPCGSITGAPKVRTMEYISRLEPSPREVYCGAIGYMTPEHEAVFNVPIRTVMIHSPSGKAVYGTGGGITWDSTSEGEYEEIHTKARLLTEKRPQFQLLETMKLINGEVQSLDRHMKRVEKSAIYFDYKIQIEKVRAEVMKTASTYSEGTFKMRLLIARNNDTTIDVSPLGETSREMVCTLAASPVNEQNPFLYHKTTHREVYEKHRKKGFFSTLLWNTKGELTEFTIGNLVVKQNGKYYTPPVSSGLLAGTYREKLLEDGVIEEKVLYKHELKQFDEIWFINGLRGWLKVVLEGNPLKGD</sequence>
<dbReference type="EC" id="2.6.1.85" evidence="2"/>
<dbReference type="InterPro" id="IPR019999">
    <property type="entry name" value="Anth_synth_I-like"/>
</dbReference>
<dbReference type="Gene3D" id="3.30.470.10">
    <property type="match status" value="1"/>
</dbReference>
<organism evidence="2 3">
    <name type="scientific">Halobacillus yeomjeoni</name>
    <dbReference type="NCBI Taxonomy" id="311194"/>
    <lineage>
        <taxon>Bacteria</taxon>
        <taxon>Bacillati</taxon>
        <taxon>Bacillota</taxon>
        <taxon>Bacilli</taxon>
        <taxon>Bacillales</taxon>
        <taxon>Bacillaceae</taxon>
        <taxon>Halobacillus</taxon>
    </lineage>
</organism>
<dbReference type="Gene3D" id="3.20.10.10">
    <property type="entry name" value="D-amino Acid Aminotransferase, subunit A, domain 2"/>
    <property type="match status" value="1"/>
</dbReference>
<dbReference type="Proteomes" id="UP000614490">
    <property type="component" value="Unassembled WGS sequence"/>
</dbReference>
<evidence type="ECO:0000313" key="3">
    <source>
        <dbReference type="Proteomes" id="UP000614490"/>
    </source>
</evidence>
<dbReference type="InterPro" id="IPR005801">
    <property type="entry name" value="ADC_synthase"/>
</dbReference>
<dbReference type="InterPro" id="IPR036038">
    <property type="entry name" value="Aminotransferase-like"/>
</dbReference>
<accession>A0A931MV36</accession>
<dbReference type="PANTHER" id="PTHR11236:SF50">
    <property type="entry name" value="AMINODEOXYCHORISMATE SYNTHASE COMPONENT 1"/>
    <property type="match status" value="1"/>
</dbReference>
<name>A0A931MV36_9BACI</name>
<dbReference type="GO" id="GO:0009396">
    <property type="term" value="P:folic acid-containing compound biosynthetic process"/>
    <property type="evidence" value="ECO:0007669"/>
    <property type="project" value="InterPro"/>
</dbReference>
<dbReference type="InterPro" id="IPR043131">
    <property type="entry name" value="BCAT-like_N"/>
</dbReference>
<dbReference type="InterPro" id="IPR015890">
    <property type="entry name" value="Chorismate_C"/>
</dbReference>
<comment type="caution">
    <text evidence="2">The sequence shown here is derived from an EMBL/GenBank/DDBJ whole genome shotgun (WGS) entry which is preliminary data.</text>
</comment>
<proteinExistence type="predicted"/>
<dbReference type="GO" id="GO:0000162">
    <property type="term" value="P:L-tryptophan biosynthetic process"/>
    <property type="evidence" value="ECO:0007669"/>
    <property type="project" value="TreeGrafter"/>
</dbReference>
<protein>
    <submittedName>
        <fullName evidence="2">Aminodeoxychorismate synthase component I</fullName>
        <ecNumber evidence="2">2.6.1.85</ecNumber>
    </submittedName>
</protein>